<evidence type="ECO:0000313" key="3">
    <source>
        <dbReference type="Proteomes" id="UP001059934"/>
    </source>
</evidence>
<feature type="transmembrane region" description="Helical" evidence="1">
    <location>
        <begin position="93"/>
        <end position="115"/>
    </location>
</feature>
<dbReference type="EMBL" id="CP103416">
    <property type="protein sequence ID" value="UVW34476.1"/>
    <property type="molecule type" value="Genomic_DNA"/>
</dbReference>
<organism evidence="2 3">
    <name type="scientific">SAR92 clade bacterium H455</name>
    <dbReference type="NCBI Taxonomy" id="2974818"/>
    <lineage>
        <taxon>Bacteria</taxon>
        <taxon>Pseudomonadati</taxon>
        <taxon>Pseudomonadota</taxon>
        <taxon>Gammaproteobacteria</taxon>
        <taxon>Cellvibrionales</taxon>
        <taxon>Porticoccaceae</taxon>
        <taxon>SAR92 clade</taxon>
    </lineage>
</organism>
<keyword evidence="1" id="KW-0812">Transmembrane</keyword>
<dbReference type="Proteomes" id="UP001059934">
    <property type="component" value="Chromosome"/>
</dbReference>
<feature type="transmembrane region" description="Helical" evidence="1">
    <location>
        <begin position="46"/>
        <end position="61"/>
    </location>
</feature>
<evidence type="ECO:0008006" key="4">
    <source>
        <dbReference type="Google" id="ProtNLM"/>
    </source>
</evidence>
<keyword evidence="1" id="KW-1133">Transmembrane helix</keyword>
<reference evidence="2" key="1">
    <citation type="submission" date="2022-08" db="EMBL/GenBank/DDBJ databases">
        <title>Catabolic pathway analysis in culturable SAR92 clade bacteria reveals their overlooked roles in DMSP degradation in coastal seas.</title>
        <authorList>
            <person name="He X."/>
            <person name="Zhang X."/>
            <person name="Zhang Y."/>
        </authorList>
    </citation>
    <scope>NUCLEOTIDE SEQUENCE</scope>
    <source>
        <strain evidence="2">H455</strain>
    </source>
</reference>
<name>A0ABY5TN13_9GAMM</name>
<keyword evidence="3" id="KW-1185">Reference proteome</keyword>
<accession>A0ABY5TN13</accession>
<proteinExistence type="predicted"/>
<feature type="transmembrane region" description="Helical" evidence="1">
    <location>
        <begin position="68"/>
        <end position="87"/>
    </location>
</feature>
<keyword evidence="1" id="KW-0472">Membrane</keyword>
<feature type="transmembrane region" description="Helical" evidence="1">
    <location>
        <begin position="151"/>
        <end position="173"/>
    </location>
</feature>
<evidence type="ECO:0000313" key="2">
    <source>
        <dbReference type="EMBL" id="UVW34476.1"/>
    </source>
</evidence>
<evidence type="ECO:0000256" key="1">
    <source>
        <dbReference type="SAM" id="Phobius"/>
    </source>
</evidence>
<feature type="transmembrane region" description="Helical" evidence="1">
    <location>
        <begin position="250"/>
        <end position="271"/>
    </location>
</feature>
<feature type="transmembrane region" description="Helical" evidence="1">
    <location>
        <begin position="193"/>
        <end position="211"/>
    </location>
</feature>
<protein>
    <recommendedName>
        <fullName evidence="4">DUF2232 domain-containing protein</fullName>
    </recommendedName>
</protein>
<feature type="transmembrane region" description="Helical" evidence="1">
    <location>
        <begin position="218"/>
        <end position="238"/>
    </location>
</feature>
<gene>
    <name evidence="2" type="ORF">NYF23_10700</name>
</gene>
<sequence>MRALAELIMRGRAQACGVAVFGSLLPLISPATIGLITLRKDSSEGLIVALWALLPWLALYLTGSMSPLLTLAPSAALVVIVVAANILRTTVSWQWTLIGVGLCSAVAVSIVGFAASADIDQVVAEVAELVAQISAQAGVSEELSLVPDRTFVLGLLAWMIALTVVCGLLVARWWQALLFNPGGFREEFHGFRLEQRIAVILFAIVVAGVMLPREYTPWIELLSLPLLIAGVALVHSSVKIMGFGGHWLGLMYFGLFFIGPTGTVLVGLGLVDSILNLRSRLAAFKNRDS</sequence>